<evidence type="ECO:0000313" key="2">
    <source>
        <dbReference type="EMBL" id="CAD8156909.1"/>
    </source>
</evidence>
<dbReference type="GO" id="GO:0016226">
    <property type="term" value="P:iron-sulfur cluster assembly"/>
    <property type="evidence" value="ECO:0007669"/>
    <property type="project" value="TreeGrafter"/>
</dbReference>
<reference evidence="2" key="1">
    <citation type="submission" date="2021-01" db="EMBL/GenBank/DDBJ databases">
        <authorList>
            <consortium name="Genoscope - CEA"/>
            <person name="William W."/>
        </authorList>
    </citation>
    <scope>NUCLEOTIDE SEQUENCE</scope>
</reference>
<name>A0A8S1U0N2_PAROT</name>
<evidence type="ECO:0000256" key="1">
    <source>
        <dbReference type="PROSITE-ProRule" id="PRU00221"/>
    </source>
</evidence>
<organism evidence="2 3">
    <name type="scientific">Paramecium octaurelia</name>
    <dbReference type="NCBI Taxonomy" id="43137"/>
    <lineage>
        <taxon>Eukaryota</taxon>
        <taxon>Sar</taxon>
        <taxon>Alveolata</taxon>
        <taxon>Ciliophora</taxon>
        <taxon>Intramacronucleata</taxon>
        <taxon>Oligohymenophorea</taxon>
        <taxon>Peniculida</taxon>
        <taxon>Parameciidae</taxon>
        <taxon>Paramecium</taxon>
    </lineage>
</organism>
<keyword evidence="3" id="KW-1185">Reference proteome</keyword>
<keyword evidence="1" id="KW-0853">WD repeat</keyword>
<dbReference type="OrthoDB" id="295882at2759"/>
<proteinExistence type="predicted"/>
<dbReference type="Pfam" id="PF00400">
    <property type="entry name" value="WD40"/>
    <property type="match status" value="2"/>
</dbReference>
<comment type="caution">
    <text evidence="2">The sequence shown here is derived from an EMBL/GenBank/DDBJ whole genome shotgun (WGS) entry which is preliminary data.</text>
</comment>
<dbReference type="Proteomes" id="UP000683925">
    <property type="component" value="Unassembled WGS sequence"/>
</dbReference>
<feature type="repeat" description="WD" evidence="1">
    <location>
        <begin position="214"/>
        <end position="245"/>
    </location>
</feature>
<evidence type="ECO:0000313" key="3">
    <source>
        <dbReference type="Proteomes" id="UP000683925"/>
    </source>
</evidence>
<dbReference type="SMART" id="SM00320">
    <property type="entry name" value="WD40"/>
    <property type="match status" value="2"/>
</dbReference>
<dbReference type="GO" id="GO:0097361">
    <property type="term" value="C:cytosolic [4Fe-4S] assembly targeting complex"/>
    <property type="evidence" value="ECO:0007669"/>
    <property type="project" value="TreeGrafter"/>
</dbReference>
<dbReference type="PANTHER" id="PTHR19920">
    <property type="entry name" value="WD40 PROTEIN CIAO1"/>
    <property type="match status" value="1"/>
</dbReference>
<dbReference type="AlphaFoldDB" id="A0A8S1U0N2"/>
<dbReference type="PANTHER" id="PTHR19920:SF0">
    <property type="entry name" value="CYTOSOLIC IRON-SULFUR PROTEIN ASSEMBLY PROTEIN CIAO1-RELATED"/>
    <property type="match status" value="1"/>
</dbReference>
<gene>
    <name evidence="2" type="ORF">POCTA_138.1.T0330027</name>
</gene>
<protein>
    <submittedName>
        <fullName evidence="2">Uncharacterized protein</fullName>
    </submittedName>
</protein>
<dbReference type="InterPro" id="IPR001680">
    <property type="entry name" value="WD40_rpt"/>
</dbReference>
<dbReference type="PROSITE" id="PS50082">
    <property type="entry name" value="WD_REPEATS_2"/>
    <property type="match status" value="1"/>
</dbReference>
<dbReference type="EMBL" id="CAJJDP010000033">
    <property type="protein sequence ID" value="CAD8156909.1"/>
    <property type="molecule type" value="Genomic_DNA"/>
</dbReference>
<accession>A0A8S1U0N2</accession>
<sequence>MIEDNKKKQLESFEKMIEPMITKISSLLGHLNILKSFFVIQLDQLIDNAKDWISNLQSLGLKLQEIKQLNDSLSTKIDSKLNLFRLYEEYQKCQQILQELSSQIYSQSQLPQSQSIQCASQFKSFNYQIIKDNSVNQIEWCSVIGYNKDCSYVVVGCGKQIKTQEFKQSQINFKNGQPLTFIKKFIEFILGDYGGSILSCSNNNINQWYCSQIIKAHNHSIQCLILNNYEDHFISSSGDNTIKSWVKKNDWICQQTITHHKDWINQLSLDDQENIVISSGKDKQILVIESFKLNKMWIVFKSIKVEFYGYRICFINNNQFTFQLESGSLMNVYQINNISKEQTKTKDITVNHCNNSNQGELFPQQLKKKTIISEQTWRQYQFYQTNKR</sequence>